<sequence>MESTTVKLYSLNYNNVNTYLAASLFVIGNMLFPQLFHLIPQGGITWLPIYFFTLIGAYKYGWKVGLLTAILSPVINCVLFGMPIPSALPAILLKSVLLAVAAGWTARHSGHISIPLLAGVVLTYQGIGTLGEWACIGNFYTAIQDFRIGIPGMCLQVFGGYLFIKYLIRK</sequence>
<dbReference type="Proteomes" id="UP000267159">
    <property type="component" value="Unassembled WGS sequence"/>
</dbReference>
<accession>A0A3L7Z2N7</accession>
<dbReference type="STRING" id="1235814.GCA_000613385_01194"/>
<dbReference type="RefSeq" id="WP_121767051.1">
    <property type="nucleotide sequence ID" value="NZ_CANDIM010000114.1"/>
</dbReference>
<dbReference type="AlphaFoldDB" id="A0A3L7Z2N7"/>
<keyword evidence="1" id="KW-1133">Transmembrane helix</keyword>
<dbReference type="EMBL" id="RAZM01000050">
    <property type="protein sequence ID" value="RLT79424.1"/>
    <property type="molecule type" value="Genomic_DNA"/>
</dbReference>
<feature type="transmembrane region" description="Helical" evidence="1">
    <location>
        <begin position="116"/>
        <end position="140"/>
    </location>
</feature>
<feature type="transmembrane region" description="Helical" evidence="1">
    <location>
        <begin position="146"/>
        <end position="168"/>
    </location>
</feature>
<feature type="transmembrane region" description="Helical" evidence="1">
    <location>
        <begin position="60"/>
        <end position="81"/>
    </location>
</feature>
<evidence type="ECO:0000256" key="1">
    <source>
        <dbReference type="SAM" id="Phobius"/>
    </source>
</evidence>
<feature type="transmembrane region" description="Helical" evidence="1">
    <location>
        <begin position="20"/>
        <end position="39"/>
    </location>
</feature>
<keyword evidence="1" id="KW-0812">Transmembrane</keyword>
<name>A0A3L7Z2N7_9BACE</name>
<gene>
    <name evidence="2" type="ORF">D7Y07_13855</name>
</gene>
<evidence type="ECO:0000313" key="2">
    <source>
        <dbReference type="EMBL" id="RLT79424.1"/>
    </source>
</evidence>
<organism evidence="2 3">
    <name type="scientific">Bacteroides acidifaciens</name>
    <dbReference type="NCBI Taxonomy" id="85831"/>
    <lineage>
        <taxon>Bacteria</taxon>
        <taxon>Pseudomonadati</taxon>
        <taxon>Bacteroidota</taxon>
        <taxon>Bacteroidia</taxon>
        <taxon>Bacteroidales</taxon>
        <taxon>Bacteroidaceae</taxon>
        <taxon>Bacteroides</taxon>
    </lineage>
</organism>
<proteinExistence type="predicted"/>
<evidence type="ECO:0000313" key="3">
    <source>
        <dbReference type="Proteomes" id="UP000267159"/>
    </source>
</evidence>
<protein>
    <submittedName>
        <fullName evidence="2">ECF transporter S component</fullName>
    </submittedName>
</protein>
<keyword evidence="1" id="KW-0472">Membrane</keyword>
<reference evidence="2 3" key="1">
    <citation type="submission" date="2018-09" db="EMBL/GenBank/DDBJ databases">
        <title>Murine metabolic-syndrome-specific gut microbial biobank.</title>
        <authorList>
            <person name="Liu C."/>
        </authorList>
    </citation>
    <scope>NUCLEOTIDE SEQUENCE [LARGE SCALE GENOMIC DNA]</scope>
    <source>
        <strain evidence="2 3">0.1X-D8-26</strain>
    </source>
</reference>
<comment type="caution">
    <text evidence="2">The sequence shown here is derived from an EMBL/GenBank/DDBJ whole genome shotgun (WGS) entry which is preliminary data.</text>
</comment>